<reference evidence="1" key="1">
    <citation type="journal article" date="2023" name="G3 (Bethesda)">
        <title>A reference genome for the long-term kleptoplast-retaining sea slug Elysia crispata morphotype clarki.</title>
        <authorList>
            <person name="Eastman K.E."/>
            <person name="Pendleton A.L."/>
            <person name="Shaikh M.A."/>
            <person name="Suttiyut T."/>
            <person name="Ogas R."/>
            <person name="Tomko P."/>
            <person name="Gavelis G."/>
            <person name="Widhalm J.R."/>
            <person name="Wisecaver J.H."/>
        </authorList>
    </citation>
    <scope>NUCLEOTIDE SEQUENCE</scope>
    <source>
        <strain evidence="1">ECLA1</strain>
    </source>
</reference>
<evidence type="ECO:0000313" key="1">
    <source>
        <dbReference type="EMBL" id="KAK3788365.1"/>
    </source>
</evidence>
<name>A0AAE1AIZ1_9GAST</name>
<keyword evidence="2" id="KW-1185">Reference proteome</keyword>
<proteinExistence type="predicted"/>
<comment type="caution">
    <text evidence="1">The sequence shown here is derived from an EMBL/GenBank/DDBJ whole genome shotgun (WGS) entry which is preliminary data.</text>
</comment>
<dbReference type="GO" id="GO:0005886">
    <property type="term" value="C:plasma membrane"/>
    <property type="evidence" value="ECO:0007669"/>
    <property type="project" value="TreeGrafter"/>
</dbReference>
<sequence length="621" mass="68871">MDVSKVMHTGCMDVSKVMRTGCMDVSKVMRTGCMDVSKVMRTGCMDVSKVMRTGCMDVNKVMRTGCMDVSKVMRTGCMNVSKVMRTGCMDLSKVMRTGCMDLNKVMRTGCMNVSKVMRTGCMDVSKVMRTGCMNVSKVMRTGCMDLSKVMRTGCMDLNKVMRTGCMNVSKVMRTGCMDVSKVMRTGCMDVSKVMRTCLESLDARYKAVCTTNCQTWSFLSAAQCVLSDWLREEAFARGNAQDDPPLKVEFFDPSDRYVRAGDEVQLDYTVNRPLIFGIMNSALMIRQRKGNGTVQSDTLADSAKLTEDGLPDFYDVDLDQDSQELTIHFKILEVRDIDEATFMVKAIDKKTNAEANTSLNIIILRESTKLQMKFGDSDFFSESINVPFSVDAGKYPVTCAAEGSNPATDDITIFWKGEKVPMSDLVVESMDTPVKRYRSHVTAEVDIVLADSGQHIECIAKSKAGNELHTKAPIKVNVYDPEVECTPGTAFVGKRYPVLSCTVMEEGYEIESYAYEFGKTGISINVGDQSAEYDEVIKTDLGDSKVKVDLKLHRVKDSHFSQYYLIITQTNGHITKVPVVLTEVEDNRSQGDSGPKDNSNIFGVSVATLTLCAVCALWKTL</sequence>
<dbReference type="EMBL" id="JAWDGP010001769">
    <property type="protein sequence ID" value="KAK3788365.1"/>
    <property type="molecule type" value="Genomic_DNA"/>
</dbReference>
<dbReference type="Proteomes" id="UP001283361">
    <property type="component" value="Unassembled WGS sequence"/>
</dbReference>
<dbReference type="AlphaFoldDB" id="A0AAE1AIZ1"/>
<evidence type="ECO:0000313" key="2">
    <source>
        <dbReference type="Proteomes" id="UP001283361"/>
    </source>
</evidence>
<accession>A0AAE1AIZ1</accession>
<protein>
    <submittedName>
        <fullName evidence="1">Uncharacterized protein</fullName>
    </submittedName>
</protein>
<gene>
    <name evidence="1" type="ORF">RRG08_025092</name>
</gene>
<dbReference type="PANTHER" id="PTHR47538">
    <property type="entry name" value="PERILIPIN 4"/>
    <property type="match status" value="1"/>
</dbReference>
<dbReference type="PANTHER" id="PTHR47538:SF1">
    <property type="entry name" value="PERILIPIN-4"/>
    <property type="match status" value="1"/>
</dbReference>
<organism evidence="1 2">
    <name type="scientific">Elysia crispata</name>
    <name type="common">lettuce slug</name>
    <dbReference type="NCBI Taxonomy" id="231223"/>
    <lineage>
        <taxon>Eukaryota</taxon>
        <taxon>Metazoa</taxon>
        <taxon>Spiralia</taxon>
        <taxon>Lophotrochozoa</taxon>
        <taxon>Mollusca</taxon>
        <taxon>Gastropoda</taxon>
        <taxon>Heterobranchia</taxon>
        <taxon>Euthyneura</taxon>
        <taxon>Panpulmonata</taxon>
        <taxon>Sacoglossa</taxon>
        <taxon>Placobranchoidea</taxon>
        <taxon>Plakobranchidae</taxon>
        <taxon>Elysia</taxon>
    </lineage>
</organism>